<dbReference type="Gene3D" id="3.60.21.10">
    <property type="match status" value="1"/>
</dbReference>
<keyword evidence="2" id="KW-0378">Hydrolase</keyword>
<dbReference type="PANTHER" id="PTHR30337:SF0">
    <property type="entry name" value="NUCLEASE SBCCD SUBUNIT D"/>
    <property type="match status" value="1"/>
</dbReference>
<organism evidence="5 6">
    <name type="scientific">Bosea lupini</name>
    <dbReference type="NCBI Taxonomy" id="1036779"/>
    <lineage>
        <taxon>Bacteria</taxon>
        <taxon>Pseudomonadati</taxon>
        <taxon>Pseudomonadota</taxon>
        <taxon>Alphaproteobacteria</taxon>
        <taxon>Hyphomicrobiales</taxon>
        <taxon>Boseaceae</taxon>
        <taxon>Bosea</taxon>
    </lineage>
</organism>
<dbReference type="InterPro" id="IPR029052">
    <property type="entry name" value="Metallo-depent_PP-like"/>
</dbReference>
<dbReference type="CDD" id="cd00840">
    <property type="entry name" value="MPP_Mre11_N"/>
    <property type="match status" value="1"/>
</dbReference>
<name>A0A1H7UJ07_9HYPH</name>
<evidence type="ECO:0000259" key="4">
    <source>
        <dbReference type="Pfam" id="PF00149"/>
    </source>
</evidence>
<sequence length="373" mass="39883">MVRFLHSADLHLGKPFGSMPDELRGRLREARHTVLDRLAAQARTAAAETILLAGDVFDTETPSPAVLRQALAAMAGHDGVRWILLPGNHDSLAAEALWAGLATSRPANVVLATEPAPVRLADDVVLLPAPCTTRRPGRDLTEWLDGAATPPGTIRIGFAHGAVQSFSEDGGAGDVIAPDRATRAGLDYLALGDWHGQMRIGPRTWYSGAPEPDRFKHDASGRALLVTIPAAGTEPVVEPIETGSFDWRTLVLDCLAGDEPGAHLAALLPAGPARRQTLLRILATGRTRPPARARLEADIKAIAPEFALLQLEAQELVTECESEDLDQIDHAGALRQAADMLLAESRDDGRSSGEREVAREALMRLFSYCATAS</sequence>
<dbReference type="PANTHER" id="PTHR30337">
    <property type="entry name" value="COMPONENT OF ATP-DEPENDENT DSDNA EXONUCLEASE"/>
    <property type="match status" value="1"/>
</dbReference>
<dbReference type="InterPro" id="IPR014577">
    <property type="entry name" value="UCP033093_metalloPase"/>
</dbReference>
<dbReference type="STRING" id="1036779.SAMN04515666_106287"/>
<evidence type="ECO:0000256" key="1">
    <source>
        <dbReference type="ARBA" id="ARBA00022722"/>
    </source>
</evidence>
<keyword evidence="1" id="KW-0540">Nuclease</keyword>
<feature type="domain" description="Calcineurin-like phosphoesterase" evidence="4">
    <location>
        <begin position="3"/>
        <end position="100"/>
    </location>
</feature>
<dbReference type="InterPro" id="IPR004843">
    <property type="entry name" value="Calcineurin-like_PHP"/>
</dbReference>
<reference evidence="6" key="1">
    <citation type="submission" date="2016-10" db="EMBL/GenBank/DDBJ databases">
        <authorList>
            <person name="Varghese N."/>
            <person name="Submissions S."/>
        </authorList>
    </citation>
    <scope>NUCLEOTIDE SEQUENCE [LARGE SCALE GENOMIC DNA]</scope>
    <source>
        <strain evidence="6">LMG 26383,CCUG 61248,R- 45681</strain>
    </source>
</reference>
<evidence type="ECO:0000256" key="3">
    <source>
        <dbReference type="ARBA" id="ARBA00022839"/>
    </source>
</evidence>
<dbReference type="InterPro" id="IPR041796">
    <property type="entry name" value="Mre11_N"/>
</dbReference>
<evidence type="ECO:0000313" key="6">
    <source>
        <dbReference type="Proteomes" id="UP000199664"/>
    </source>
</evidence>
<gene>
    <name evidence="5" type="ORF">SAMN04515666_106287</name>
</gene>
<dbReference type="SUPFAM" id="SSF56300">
    <property type="entry name" value="Metallo-dependent phosphatases"/>
    <property type="match status" value="1"/>
</dbReference>
<keyword evidence="3 5" id="KW-0269">Exonuclease</keyword>
<dbReference type="AlphaFoldDB" id="A0A1H7UJ07"/>
<dbReference type="Pfam" id="PF00149">
    <property type="entry name" value="Metallophos"/>
    <property type="match status" value="1"/>
</dbReference>
<dbReference type="InterPro" id="IPR050535">
    <property type="entry name" value="DNA_Repair-Maintenance_Comp"/>
</dbReference>
<dbReference type="Proteomes" id="UP000199664">
    <property type="component" value="Unassembled WGS sequence"/>
</dbReference>
<keyword evidence="6" id="KW-1185">Reference proteome</keyword>
<dbReference type="PIRSF" id="PIRSF033093">
    <property type="entry name" value="UCP_ML1119"/>
    <property type="match status" value="1"/>
</dbReference>
<dbReference type="RefSeq" id="WP_091837777.1">
    <property type="nucleotide sequence ID" value="NZ_FOAN01000006.1"/>
</dbReference>
<dbReference type="EMBL" id="FOAN01000006">
    <property type="protein sequence ID" value="SEL96695.1"/>
    <property type="molecule type" value="Genomic_DNA"/>
</dbReference>
<dbReference type="OrthoDB" id="9773856at2"/>
<protein>
    <submittedName>
        <fullName evidence="5">DNA repair exonuclease SbcCD nuclease subunit</fullName>
    </submittedName>
</protein>
<accession>A0A1H7UJ07</accession>
<dbReference type="GO" id="GO:0004527">
    <property type="term" value="F:exonuclease activity"/>
    <property type="evidence" value="ECO:0007669"/>
    <property type="project" value="UniProtKB-KW"/>
</dbReference>
<proteinExistence type="predicted"/>
<evidence type="ECO:0000256" key="2">
    <source>
        <dbReference type="ARBA" id="ARBA00022801"/>
    </source>
</evidence>
<evidence type="ECO:0000313" key="5">
    <source>
        <dbReference type="EMBL" id="SEL96695.1"/>
    </source>
</evidence>